<feature type="compositionally biased region" description="Polar residues" evidence="1">
    <location>
        <begin position="86"/>
        <end position="96"/>
    </location>
</feature>
<comment type="caution">
    <text evidence="2">The sequence shown here is derived from an EMBL/GenBank/DDBJ whole genome shotgun (WGS) entry which is preliminary data.</text>
</comment>
<protein>
    <submittedName>
        <fullName evidence="2">Uncharacterized protein</fullName>
    </submittedName>
</protein>
<gene>
    <name evidence="2" type="ORF">FACUT_11497</name>
</gene>
<evidence type="ECO:0000313" key="2">
    <source>
        <dbReference type="EMBL" id="KAF4419329.1"/>
    </source>
</evidence>
<evidence type="ECO:0000313" key="3">
    <source>
        <dbReference type="Proteomes" id="UP000536711"/>
    </source>
</evidence>
<feature type="compositionally biased region" description="Polar residues" evidence="1">
    <location>
        <begin position="60"/>
        <end position="76"/>
    </location>
</feature>
<accession>A0A8H4NEJ7</accession>
<evidence type="ECO:0000256" key="1">
    <source>
        <dbReference type="SAM" id="MobiDB-lite"/>
    </source>
</evidence>
<name>A0A8H4NEJ7_9HYPO</name>
<dbReference type="AlphaFoldDB" id="A0A8H4NEJ7"/>
<dbReference type="EMBL" id="JAADJF010000383">
    <property type="protein sequence ID" value="KAF4419329.1"/>
    <property type="molecule type" value="Genomic_DNA"/>
</dbReference>
<dbReference type="OrthoDB" id="5103092at2759"/>
<feature type="compositionally biased region" description="Polar residues" evidence="1">
    <location>
        <begin position="104"/>
        <end position="121"/>
    </location>
</feature>
<organism evidence="2 3">
    <name type="scientific">Fusarium acutatum</name>
    <dbReference type="NCBI Taxonomy" id="78861"/>
    <lineage>
        <taxon>Eukaryota</taxon>
        <taxon>Fungi</taxon>
        <taxon>Dikarya</taxon>
        <taxon>Ascomycota</taxon>
        <taxon>Pezizomycotina</taxon>
        <taxon>Sordariomycetes</taxon>
        <taxon>Hypocreomycetidae</taxon>
        <taxon>Hypocreales</taxon>
        <taxon>Nectriaceae</taxon>
        <taxon>Fusarium</taxon>
        <taxon>Fusarium fujikuroi species complex</taxon>
    </lineage>
</organism>
<dbReference type="Proteomes" id="UP000536711">
    <property type="component" value="Unassembled WGS sequence"/>
</dbReference>
<feature type="region of interest" description="Disordered" evidence="1">
    <location>
        <begin position="16"/>
        <end position="185"/>
    </location>
</feature>
<feature type="compositionally biased region" description="Polar residues" evidence="1">
    <location>
        <begin position="133"/>
        <end position="158"/>
    </location>
</feature>
<feature type="compositionally biased region" description="Basic and acidic residues" evidence="1">
    <location>
        <begin position="159"/>
        <end position="178"/>
    </location>
</feature>
<keyword evidence="3" id="KW-1185">Reference proteome</keyword>
<reference evidence="2 3" key="1">
    <citation type="submission" date="2020-01" db="EMBL/GenBank/DDBJ databases">
        <title>Identification and distribution of gene clusters putatively required for synthesis of sphingolipid metabolism inhibitors in phylogenetically diverse species of the filamentous fungus Fusarium.</title>
        <authorList>
            <person name="Kim H.-S."/>
            <person name="Busman M."/>
            <person name="Brown D.W."/>
            <person name="Divon H."/>
            <person name="Uhlig S."/>
            <person name="Proctor R.H."/>
        </authorList>
    </citation>
    <scope>NUCLEOTIDE SEQUENCE [LARGE SCALE GENOMIC DNA]</scope>
    <source>
        <strain evidence="2 3">NRRL 13308</strain>
    </source>
</reference>
<proteinExistence type="predicted"/>
<sequence>MFFKPLFCCHCIRRRRAGSTVSDRPSSERTLNGGQPGGQEGGEPPQEIELPNNDAAVHSETPQGDLQQGSSITSFPPFSGSPYVDNPSNDASQQDTPQHDTPQHDTPQQGSEPGSHSTATVQFPPYKDPMGGNQDTSSSSDGVPQANDTQTNEVQNSRDSQRDQEPKQHISQGERDVLDTMTLLG</sequence>
<feature type="compositionally biased region" description="Polar residues" evidence="1">
    <location>
        <begin position="19"/>
        <end position="32"/>
    </location>
</feature>